<protein>
    <recommendedName>
        <fullName evidence="4">Lipoprotein</fullName>
    </recommendedName>
</protein>
<reference evidence="2" key="1">
    <citation type="journal article" date="2021" name="PeerJ">
        <title>Extensive microbial diversity within the chicken gut microbiome revealed by metagenomics and culture.</title>
        <authorList>
            <person name="Gilroy R."/>
            <person name="Ravi A."/>
            <person name="Getino M."/>
            <person name="Pursley I."/>
            <person name="Horton D.L."/>
            <person name="Alikhan N.F."/>
            <person name="Baker D."/>
            <person name="Gharbi K."/>
            <person name="Hall N."/>
            <person name="Watson M."/>
            <person name="Adriaenssens E.M."/>
            <person name="Foster-Nyarko E."/>
            <person name="Jarju S."/>
            <person name="Secka A."/>
            <person name="Antonio M."/>
            <person name="Oren A."/>
            <person name="Chaudhuri R.R."/>
            <person name="La Ragione R."/>
            <person name="Hildebrand F."/>
            <person name="Pallen M.J."/>
        </authorList>
    </citation>
    <scope>NUCLEOTIDE SEQUENCE</scope>
    <source>
        <strain evidence="2">5933</strain>
    </source>
</reference>
<evidence type="ECO:0000313" key="2">
    <source>
        <dbReference type="EMBL" id="HJC71823.1"/>
    </source>
</evidence>
<sequence>MNKKVIGFICGVAACSVLTACSGQEAAPTAASVSQSAAASESVSVSESVSSVSESVSSVAESVSSSPSSEYEYQTSKEFTEEEAAIYKDQETLDKNIYQESYDMYIRMGLSEEEAAKMAQEDVDAANAHYEETKKADEAYRKRSEEVGKWYGEELDKLYMEHIGMTFDEFMQIRDGVEIGKLQYKLKQSGFYEQREKLDEERQVRLHGE</sequence>
<name>A0A9D2Q2Q3_9FIRM</name>
<dbReference type="Proteomes" id="UP000823918">
    <property type="component" value="Unassembled WGS sequence"/>
</dbReference>
<evidence type="ECO:0008006" key="4">
    <source>
        <dbReference type="Google" id="ProtNLM"/>
    </source>
</evidence>
<accession>A0A9D2Q2Q3</accession>
<dbReference type="EMBL" id="DWWA01000019">
    <property type="protein sequence ID" value="HJC71823.1"/>
    <property type="molecule type" value="Genomic_DNA"/>
</dbReference>
<organism evidence="2 3">
    <name type="scientific">Candidatus Ruthenibacterium merdavium</name>
    <dbReference type="NCBI Taxonomy" id="2838752"/>
    <lineage>
        <taxon>Bacteria</taxon>
        <taxon>Bacillati</taxon>
        <taxon>Bacillota</taxon>
        <taxon>Clostridia</taxon>
        <taxon>Eubacteriales</taxon>
        <taxon>Oscillospiraceae</taxon>
        <taxon>Ruthenibacterium</taxon>
    </lineage>
</organism>
<feature type="signal peptide" evidence="1">
    <location>
        <begin position="1"/>
        <end position="26"/>
    </location>
</feature>
<evidence type="ECO:0000256" key="1">
    <source>
        <dbReference type="SAM" id="SignalP"/>
    </source>
</evidence>
<keyword evidence="1" id="KW-0732">Signal</keyword>
<dbReference type="PROSITE" id="PS51257">
    <property type="entry name" value="PROKAR_LIPOPROTEIN"/>
    <property type="match status" value="1"/>
</dbReference>
<comment type="caution">
    <text evidence="2">The sequence shown here is derived from an EMBL/GenBank/DDBJ whole genome shotgun (WGS) entry which is preliminary data.</text>
</comment>
<feature type="chain" id="PRO_5039502169" description="Lipoprotein" evidence="1">
    <location>
        <begin position="27"/>
        <end position="209"/>
    </location>
</feature>
<evidence type="ECO:0000313" key="3">
    <source>
        <dbReference type="Proteomes" id="UP000823918"/>
    </source>
</evidence>
<dbReference type="AlphaFoldDB" id="A0A9D2Q2Q3"/>
<reference evidence="2" key="2">
    <citation type="submission" date="2021-04" db="EMBL/GenBank/DDBJ databases">
        <authorList>
            <person name="Gilroy R."/>
        </authorList>
    </citation>
    <scope>NUCLEOTIDE SEQUENCE</scope>
    <source>
        <strain evidence="2">5933</strain>
    </source>
</reference>
<proteinExistence type="predicted"/>
<gene>
    <name evidence="2" type="ORF">H9698_03385</name>
</gene>